<organism evidence="2 3">
    <name type="scientific">Aureobasidium pullulans</name>
    <name type="common">Black yeast</name>
    <name type="synonym">Pullularia pullulans</name>
    <dbReference type="NCBI Taxonomy" id="5580"/>
    <lineage>
        <taxon>Eukaryota</taxon>
        <taxon>Fungi</taxon>
        <taxon>Dikarya</taxon>
        <taxon>Ascomycota</taxon>
        <taxon>Pezizomycotina</taxon>
        <taxon>Dothideomycetes</taxon>
        <taxon>Dothideomycetidae</taxon>
        <taxon>Dothideales</taxon>
        <taxon>Saccotheciaceae</taxon>
        <taxon>Aureobasidium</taxon>
    </lineage>
</organism>
<evidence type="ECO:0000313" key="2">
    <source>
        <dbReference type="EMBL" id="KAK6001749.1"/>
    </source>
</evidence>
<dbReference type="InterPro" id="IPR021641">
    <property type="entry name" value="DUF3245"/>
</dbReference>
<accession>A0ABR0TBW8</accession>
<evidence type="ECO:0000256" key="1">
    <source>
        <dbReference type="SAM" id="MobiDB-lite"/>
    </source>
</evidence>
<feature type="compositionally biased region" description="Polar residues" evidence="1">
    <location>
        <begin position="154"/>
        <end position="165"/>
    </location>
</feature>
<keyword evidence="3" id="KW-1185">Reference proteome</keyword>
<comment type="caution">
    <text evidence="2">The sequence shown here is derived from an EMBL/GenBank/DDBJ whole genome shotgun (WGS) entry which is preliminary data.</text>
</comment>
<evidence type="ECO:0000313" key="3">
    <source>
        <dbReference type="Proteomes" id="UP001341245"/>
    </source>
</evidence>
<feature type="region of interest" description="Disordered" evidence="1">
    <location>
        <begin position="53"/>
        <end position="211"/>
    </location>
</feature>
<name>A0ABR0TBW8_AURPU</name>
<dbReference type="Pfam" id="PF11595">
    <property type="entry name" value="DUF3245"/>
    <property type="match status" value="1"/>
</dbReference>
<dbReference type="Proteomes" id="UP001341245">
    <property type="component" value="Unassembled WGS sequence"/>
</dbReference>
<gene>
    <name evidence="2" type="ORF">QM012_002239</name>
</gene>
<proteinExistence type="predicted"/>
<reference evidence="2 3" key="1">
    <citation type="submission" date="2023-11" db="EMBL/GenBank/DDBJ databases">
        <title>Draft genome sequence and annotation of the polyextremotolerant black yeast-like fungus Aureobasidium pullulans NRRL 62042.</title>
        <authorList>
            <person name="Dielentheis-Frenken M.R.E."/>
            <person name="Wibberg D."/>
            <person name="Blank L.M."/>
            <person name="Tiso T."/>
        </authorList>
    </citation>
    <scope>NUCLEOTIDE SEQUENCE [LARGE SCALE GENOMIC DNA]</scope>
    <source>
        <strain evidence="2 3">NRRL 62042</strain>
    </source>
</reference>
<protein>
    <recommendedName>
        <fullName evidence="4">NUC153 domain-containing protein</fullName>
    </recommendedName>
</protein>
<feature type="compositionally biased region" description="Basic residues" evidence="1">
    <location>
        <begin position="200"/>
        <end position="211"/>
    </location>
</feature>
<dbReference type="EMBL" id="JASGXD010000013">
    <property type="protein sequence ID" value="KAK6001749.1"/>
    <property type="molecule type" value="Genomic_DNA"/>
</dbReference>
<evidence type="ECO:0008006" key="4">
    <source>
        <dbReference type="Google" id="ProtNLM"/>
    </source>
</evidence>
<sequence>MPKDNTPTEADVIFNRANVALARSQRLVQSWLPTNTSQETLPQKTDQELLKEDEELFKPTPELLGLGASASDADQDSLLKKRPGANYDRLLEQLLGKKAARGHRATSKPQPAQKTPAPQKTTADRLDADDDDDEEGRATMVASNSALKRKGPHHSSTNKTGSTSQKQHKAEVSSDDDDDPRPSKKRSGTYLDQLLAEKASKKKKKQQQQKG</sequence>
<feature type="compositionally biased region" description="Low complexity" evidence="1">
    <location>
        <begin position="108"/>
        <end position="121"/>
    </location>
</feature>